<keyword evidence="10" id="KW-0805">Transcription regulation</keyword>
<dbReference type="FunFam" id="3.30.160.60:FF:000358">
    <property type="entry name" value="zinc finger protein 24"/>
    <property type="match status" value="1"/>
</dbReference>
<evidence type="ECO:0000256" key="1">
    <source>
        <dbReference type="ARBA" id="ARBA00004123"/>
    </source>
</evidence>
<dbReference type="GO" id="GO:0008270">
    <property type="term" value="F:zinc ion binding"/>
    <property type="evidence" value="ECO:0007669"/>
    <property type="project" value="UniProtKB-KW"/>
</dbReference>
<feature type="domain" description="C2H2-type" evidence="16">
    <location>
        <begin position="426"/>
        <end position="453"/>
    </location>
</feature>
<feature type="domain" description="C2H2-type" evidence="16">
    <location>
        <begin position="454"/>
        <end position="481"/>
    </location>
</feature>
<dbReference type="InterPro" id="IPR050331">
    <property type="entry name" value="Zinc_finger"/>
</dbReference>
<dbReference type="InterPro" id="IPR036236">
    <property type="entry name" value="Znf_C2H2_sf"/>
</dbReference>
<sequence length="804" mass="92974">VPHSPNISYTEEEELKHEDNLCKETVQIASSSMTFYNCEECRSFFTDECEVHGPAVFIPDTPVPVGVADRARQTLPDCLEIRRCGITGSDLGVFNQRETISVGTHFGPYEGDLTDKEDAMNSRYSWVVSMGQCAEYIDAERETHANWMRYVNCAGNDEEQNLVAFQHKGGILYRCCRPIEPGQELLVWYAEEYARNHDIPFDYLWNRKCSVKETSDVLTQVFSCSLCPLSYTSKAFHHRHMKRCHQDEYLRLLKSGKIKYEDLVSSGPQQTPSRRLPKDPGEEGAHRCSDCGKSFTERTYLQLHQRTHTGEKPYGCSECGRRFSQSSHLKIHQRAHTGEKPYTCSECGKSYGQKGNLQLHLRRHRGEKPHRCSECGKSFIQPSSLLQHQRIHTGEKPFECSECGKTFRQRGHLQLHQRMHTGEKPYYCSECGKSFKRHSHFKLHHRIHTGEKPYHCSHCGKSFSDGMALKMHQRFHTGEKPYHCPECGKSYALLSSFLQHQRVHAAEKPYNCPECGKGFTQKSNLQLHLRIHTGEKPMAQTASAPCVLFPTQLPSGETSFRHEEYIRLLKSGEIERENMRFARGPGAPQTLLTNLPLRRTQEKTAKRSHQCSECGKSFTRQTHLHLHRRVHTGEKPYRCSECGRSFNDRSNLRTHKRIHTGEKPYQCSECGKTFTQLTHLQRHQLIHRGEKQFFCPECGRNFTQQIHLQRHLFTHTGENPFTCSECGKHFRDRGNLRTHQRIHTGEKPYACLECGKNFTQLVHLQQHQRIHTGEKPYFCSGCWRTFRHSSNLNTHKCSKTQSHE</sequence>
<dbReference type="SMART" id="SM00355">
    <property type="entry name" value="ZnF_C2H2"/>
    <property type="match status" value="17"/>
</dbReference>
<dbReference type="GO" id="GO:0032259">
    <property type="term" value="P:methylation"/>
    <property type="evidence" value="ECO:0007669"/>
    <property type="project" value="UniProtKB-KW"/>
</dbReference>
<comment type="subcellular location">
    <subcellularLocation>
        <location evidence="1">Nucleus</location>
    </subcellularLocation>
</comment>
<dbReference type="PANTHER" id="PTHR16515:SF58">
    <property type="entry name" value="ZINC FINGER PROTEIN 22"/>
    <property type="match status" value="1"/>
</dbReference>
<evidence type="ECO:0000256" key="12">
    <source>
        <dbReference type="ARBA" id="ARBA00023163"/>
    </source>
</evidence>
<dbReference type="Ensembl" id="ENSPNAT00000036960.2">
    <property type="protein sequence ID" value="ENSPNAP00000031806.2"/>
    <property type="gene ID" value="ENSPNAG00000019413.2"/>
</dbReference>
<keyword evidence="13" id="KW-0539">Nucleus</keyword>
<evidence type="ECO:0000256" key="2">
    <source>
        <dbReference type="ARBA" id="ARBA00006991"/>
    </source>
</evidence>
<dbReference type="CDD" id="cd19193">
    <property type="entry name" value="PR-SET_PRDM7_9"/>
    <property type="match status" value="1"/>
</dbReference>
<evidence type="ECO:0000256" key="14">
    <source>
        <dbReference type="PROSITE-ProRule" id="PRU00042"/>
    </source>
</evidence>
<protein>
    <recommendedName>
        <fullName evidence="20">PR domain zinc finger protein 1</fullName>
    </recommendedName>
</protein>
<dbReference type="FunFam" id="3.30.160.60:FF:001954">
    <property type="entry name" value="Zinc finger protein 787"/>
    <property type="match status" value="1"/>
</dbReference>
<dbReference type="STRING" id="42514.ENSPNAP00000031806"/>
<feature type="compositionally biased region" description="Basic and acidic residues" evidence="15">
    <location>
        <begin position="276"/>
        <end position="286"/>
    </location>
</feature>
<evidence type="ECO:0000259" key="16">
    <source>
        <dbReference type="PROSITE" id="PS50157"/>
    </source>
</evidence>
<feature type="domain" description="C2H2-type" evidence="16">
    <location>
        <begin position="398"/>
        <end position="425"/>
    </location>
</feature>
<dbReference type="GO" id="GO:0005634">
    <property type="term" value="C:nucleus"/>
    <property type="evidence" value="ECO:0007669"/>
    <property type="project" value="UniProtKB-SubCell"/>
</dbReference>
<evidence type="ECO:0000256" key="15">
    <source>
        <dbReference type="SAM" id="MobiDB-lite"/>
    </source>
</evidence>
<evidence type="ECO:0008006" key="20">
    <source>
        <dbReference type="Google" id="ProtNLM"/>
    </source>
</evidence>
<keyword evidence="9" id="KW-0862">Zinc</keyword>
<feature type="domain" description="C2H2-type" evidence="16">
    <location>
        <begin position="721"/>
        <end position="748"/>
    </location>
</feature>
<dbReference type="FunFam" id="3.30.160.60:FF:000446">
    <property type="entry name" value="Zinc finger protein"/>
    <property type="match status" value="1"/>
</dbReference>
<dbReference type="AlphaFoldDB" id="A0A3B4E971"/>
<feature type="domain" description="SET" evidence="17">
    <location>
        <begin position="77"/>
        <end position="190"/>
    </location>
</feature>
<evidence type="ECO:0000259" key="17">
    <source>
        <dbReference type="PROSITE" id="PS50280"/>
    </source>
</evidence>
<dbReference type="FunFam" id="3.30.160.60:FF:003973">
    <property type="match status" value="1"/>
</dbReference>
<evidence type="ECO:0000256" key="7">
    <source>
        <dbReference type="ARBA" id="ARBA00022737"/>
    </source>
</evidence>
<dbReference type="FunFam" id="3.30.160.60:FF:000176">
    <property type="entry name" value="zinc finger protein 70"/>
    <property type="match status" value="1"/>
</dbReference>
<reference evidence="18" key="2">
    <citation type="submission" date="2025-08" db="UniProtKB">
        <authorList>
            <consortium name="Ensembl"/>
        </authorList>
    </citation>
    <scope>IDENTIFICATION</scope>
</reference>
<dbReference type="GO" id="GO:0003677">
    <property type="term" value="F:DNA binding"/>
    <property type="evidence" value="ECO:0007669"/>
    <property type="project" value="UniProtKB-KW"/>
</dbReference>
<feature type="domain" description="C2H2-type" evidence="16">
    <location>
        <begin position="482"/>
        <end position="509"/>
    </location>
</feature>
<dbReference type="FunFam" id="3.30.160.60:FF:002716">
    <property type="entry name" value="Zinc finger protein 212"/>
    <property type="match status" value="1"/>
</dbReference>
<dbReference type="FunFam" id="3.30.160.60:FF:000710">
    <property type="entry name" value="Zinc finger protein 768"/>
    <property type="match status" value="1"/>
</dbReference>
<evidence type="ECO:0000256" key="8">
    <source>
        <dbReference type="ARBA" id="ARBA00022771"/>
    </source>
</evidence>
<dbReference type="FunFam" id="3.30.160.60:FF:000759">
    <property type="entry name" value="zinc finger protein 16"/>
    <property type="match status" value="1"/>
</dbReference>
<name>A0A3B4E971_PYGNA</name>
<keyword evidence="12" id="KW-0804">Transcription</keyword>
<dbReference type="GO" id="GO:0042054">
    <property type="term" value="F:histone methyltransferase activity"/>
    <property type="evidence" value="ECO:0007669"/>
    <property type="project" value="InterPro"/>
</dbReference>
<keyword evidence="5" id="KW-0949">S-adenosyl-L-methionine</keyword>
<evidence type="ECO:0000256" key="11">
    <source>
        <dbReference type="ARBA" id="ARBA00023125"/>
    </source>
</evidence>
<evidence type="ECO:0000256" key="3">
    <source>
        <dbReference type="ARBA" id="ARBA00022603"/>
    </source>
</evidence>
<dbReference type="FunFam" id="3.30.160.60:FF:001158">
    <property type="entry name" value="zinc finger protein 22"/>
    <property type="match status" value="1"/>
</dbReference>
<feature type="domain" description="C2H2-type" evidence="16">
    <location>
        <begin position="342"/>
        <end position="369"/>
    </location>
</feature>
<evidence type="ECO:0000256" key="6">
    <source>
        <dbReference type="ARBA" id="ARBA00022723"/>
    </source>
</evidence>
<keyword evidence="6" id="KW-0479">Metal-binding</keyword>
<proteinExistence type="inferred from homology"/>
<evidence type="ECO:0000256" key="4">
    <source>
        <dbReference type="ARBA" id="ARBA00022679"/>
    </source>
</evidence>
<evidence type="ECO:0000256" key="9">
    <source>
        <dbReference type="ARBA" id="ARBA00022833"/>
    </source>
</evidence>
<dbReference type="PANTHER" id="PTHR16515">
    <property type="entry name" value="PR DOMAIN ZINC FINGER PROTEIN"/>
    <property type="match status" value="1"/>
</dbReference>
<comment type="similarity">
    <text evidence="2">Belongs to the krueppel C2H2-type zinc-finger protein family.</text>
</comment>
<keyword evidence="11" id="KW-0238">DNA-binding</keyword>
<feature type="domain" description="C2H2-type" evidence="16">
    <location>
        <begin position="510"/>
        <end position="537"/>
    </location>
</feature>
<evidence type="ECO:0000256" key="10">
    <source>
        <dbReference type="ARBA" id="ARBA00023015"/>
    </source>
</evidence>
<feature type="region of interest" description="Disordered" evidence="15">
    <location>
        <begin position="263"/>
        <end position="286"/>
    </location>
</feature>
<organism evidence="18 19">
    <name type="scientific">Pygocentrus nattereri</name>
    <name type="common">Red-bellied piranha</name>
    <dbReference type="NCBI Taxonomy" id="42514"/>
    <lineage>
        <taxon>Eukaryota</taxon>
        <taxon>Metazoa</taxon>
        <taxon>Chordata</taxon>
        <taxon>Craniata</taxon>
        <taxon>Vertebrata</taxon>
        <taxon>Euteleostomi</taxon>
        <taxon>Actinopterygii</taxon>
        <taxon>Neopterygii</taxon>
        <taxon>Teleostei</taxon>
        <taxon>Ostariophysi</taxon>
        <taxon>Characiformes</taxon>
        <taxon>Characoidei</taxon>
        <taxon>Pygocentrus</taxon>
    </lineage>
</organism>
<keyword evidence="4" id="KW-0808">Transferase</keyword>
<evidence type="ECO:0000313" key="18">
    <source>
        <dbReference type="Ensembl" id="ENSPNAP00000031806.2"/>
    </source>
</evidence>
<feature type="domain" description="C2H2-type" evidence="16">
    <location>
        <begin position="665"/>
        <end position="692"/>
    </location>
</feature>
<dbReference type="FunFam" id="3.30.160.60:FF:002343">
    <property type="entry name" value="Zinc finger protein 33A"/>
    <property type="match status" value="4"/>
</dbReference>
<dbReference type="InterPro" id="IPR001214">
    <property type="entry name" value="SET_dom"/>
</dbReference>
<dbReference type="Proteomes" id="UP001501920">
    <property type="component" value="Chromosome 6"/>
</dbReference>
<dbReference type="FunFam" id="3.30.160.60:FF:001498">
    <property type="entry name" value="Zinc finger protein 404"/>
    <property type="match status" value="1"/>
</dbReference>
<dbReference type="InterPro" id="IPR046341">
    <property type="entry name" value="SET_dom_sf"/>
</dbReference>
<dbReference type="FunFam" id="3.30.160.60:FF:000380">
    <property type="entry name" value="zinc finger protein 2 isoform X2"/>
    <property type="match status" value="1"/>
</dbReference>
<reference evidence="18 19" key="1">
    <citation type="submission" date="2020-10" db="EMBL/GenBank/DDBJ databases">
        <title>Pygocentrus nattereri (red-bellied piranha) genome, fPygNat1, primary haplotype.</title>
        <authorList>
            <person name="Myers G."/>
            <person name="Meyer A."/>
            <person name="Karagic N."/>
            <person name="Pippel M."/>
            <person name="Winkler S."/>
            <person name="Tracey A."/>
            <person name="Wood J."/>
            <person name="Formenti G."/>
            <person name="Howe K."/>
            <person name="Fedrigo O."/>
            <person name="Jarvis E.D."/>
        </authorList>
    </citation>
    <scope>NUCLEOTIDE SEQUENCE [LARGE SCALE GENOMIC DNA]</scope>
</reference>
<keyword evidence="19" id="KW-1185">Reference proteome</keyword>
<dbReference type="PROSITE" id="PS00028">
    <property type="entry name" value="ZINC_FINGER_C2H2_1"/>
    <property type="match status" value="16"/>
</dbReference>
<dbReference type="InterPro" id="IPR044417">
    <property type="entry name" value="PRDM7_9_PR-SET"/>
</dbReference>
<feature type="domain" description="C2H2-type" evidence="16">
    <location>
        <begin position="370"/>
        <end position="397"/>
    </location>
</feature>
<feature type="domain" description="C2H2-type" evidence="16">
    <location>
        <begin position="314"/>
        <end position="341"/>
    </location>
</feature>
<keyword evidence="3" id="KW-0489">Methyltransferase</keyword>
<dbReference type="SUPFAM" id="SSF57667">
    <property type="entry name" value="beta-beta-alpha zinc fingers"/>
    <property type="match status" value="9"/>
</dbReference>
<evidence type="ECO:0000256" key="13">
    <source>
        <dbReference type="ARBA" id="ARBA00023242"/>
    </source>
</evidence>
<feature type="domain" description="C2H2-type" evidence="16">
    <location>
        <begin position="777"/>
        <end position="804"/>
    </location>
</feature>
<keyword evidence="7" id="KW-0677">Repeat</keyword>
<feature type="domain" description="C2H2-type" evidence="16">
    <location>
        <begin position="609"/>
        <end position="636"/>
    </location>
</feature>
<dbReference type="GO" id="GO:0010468">
    <property type="term" value="P:regulation of gene expression"/>
    <property type="evidence" value="ECO:0007669"/>
    <property type="project" value="TreeGrafter"/>
</dbReference>
<dbReference type="OMA" id="WTIEKEV"/>
<feature type="domain" description="C2H2-type" evidence="16">
    <location>
        <begin position="286"/>
        <end position="313"/>
    </location>
</feature>
<dbReference type="Pfam" id="PF00096">
    <property type="entry name" value="zf-C2H2"/>
    <property type="match status" value="15"/>
</dbReference>
<dbReference type="PROSITE" id="PS50280">
    <property type="entry name" value="SET"/>
    <property type="match status" value="1"/>
</dbReference>
<dbReference type="FunFam" id="3.30.160.60:FF:001119">
    <property type="entry name" value="zinc finger protein 408"/>
    <property type="match status" value="1"/>
</dbReference>
<dbReference type="Gene3D" id="3.30.160.60">
    <property type="entry name" value="Classic Zinc Finger"/>
    <property type="match status" value="16"/>
</dbReference>
<feature type="domain" description="C2H2-type" evidence="16">
    <location>
        <begin position="749"/>
        <end position="776"/>
    </location>
</feature>
<dbReference type="GeneTree" id="ENSGT01150000286918"/>
<dbReference type="PROSITE" id="PS50157">
    <property type="entry name" value="ZINC_FINGER_C2H2_2"/>
    <property type="match status" value="16"/>
</dbReference>
<feature type="domain" description="C2H2-type" evidence="16">
    <location>
        <begin position="637"/>
        <end position="664"/>
    </location>
</feature>
<dbReference type="InterPro" id="IPR013087">
    <property type="entry name" value="Znf_C2H2_type"/>
</dbReference>
<dbReference type="SUPFAM" id="SSF82199">
    <property type="entry name" value="SET domain"/>
    <property type="match status" value="1"/>
</dbReference>
<evidence type="ECO:0000256" key="5">
    <source>
        <dbReference type="ARBA" id="ARBA00022691"/>
    </source>
</evidence>
<accession>A0A3B4E971</accession>
<evidence type="ECO:0000313" key="19">
    <source>
        <dbReference type="Proteomes" id="UP001501920"/>
    </source>
</evidence>
<dbReference type="Gene3D" id="2.170.270.10">
    <property type="entry name" value="SET domain"/>
    <property type="match status" value="1"/>
</dbReference>
<dbReference type="Pfam" id="PF21549">
    <property type="entry name" value="PRDM2_PR"/>
    <property type="match status" value="1"/>
</dbReference>
<keyword evidence="8 14" id="KW-0863">Zinc-finger</keyword>
<reference evidence="18" key="3">
    <citation type="submission" date="2025-09" db="UniProtKB">
        <authorList>
            <consortium name="Ensembl"/>
        </authorList>
    </citation>
    <scope>IDENTIFICATION</scope>
</reference>
<feature type="domain" description="C2H2-type" evidence="16">
    <location>
        <begin position="693"/>
        <end position="720"/>
    </location>
</feature>